<dbReference type="SMART" id="SM00382">
    <property type="entry name" value="AAA"/>
    <property type="match status" value="1"/>
</dbReference>
<comment type="similarity">
    <text evidence="1">Belongs to the ABC transporter superfamily.</text>
</comment>
<dbReference type="AlphaFoldDB" id="A0A6J4PPH3"/>
<evidence type="ECO:0000256" key="4">
    <source>
        <dbReference type="ARBA" id="ARBA00022840"/>
    </source>
</evidence>
<keyword evidence="4 6" id="KW-0067">ATP-binding</keyword>
<dbReference type="EMBL" id="CADCUQ010000670">
    <property type="protein sequence ID" value="CAA9421989.1"/>
    <property type="molecule type" value="Genomic_DNA"/>
</dbReference>
<evidence type="ECO:0000313" key="6">
    <source>
        <dbReference type="EMBL" id="CAA9421989.1"/>
    </source>
</evidence>
<protein>
    <submittedName>
        <fullName evidence="6">Polysaccharide ABC transporter, ATP-binding protein</fullName>
    </submittedName>
</protein>
<evidence type="ECO:0000256" key="2">
    <source>
        <dbReference type="ARBA" id="ARBA00022448"/>
    </source>
</evidence>
<dbReference type="InterPro" id="IPR003439">
    <property type="entry name" value="ABC_transporter-like_ATP-bd"/>
</dbReference>
<dbReference type="PANTHER" id="PTHR46743:SF2">
    <property type="entry name" value="TEICHOIC ACIDS EXPORT ATP-BINDING PROTEIN TAGH"/>
    <property type="match status" value="1"/>
</dbReference>
<dbReference type="GO" id="GO:0016020">
    <property type="term" value="C:membrane"/>
    <property type="evidence" value="ECO:0007669"/>
    <property type="project" value="InterPro"/>
</dbReference>
<dbReference type="Pfam" id="PF14524">
    <property type="entry name" value="Wzt_C"/>
    <property type="match status" value="1"/>
</dbReference>
<keyword evidence="3" id="KW-0547">Nucleotide-binding</keyword>
<dbReference type="InterPro" id="IPR050683">
    <property type="entry name" value="Bact_Polysacc_Export_ATP-bd"/>
</dbReference>
<dbReference type="PROSITE" id="PS50893">
    <property type="entry name" value="ABC_TRANSPORTER_2"/>
    <property type="match status" value="1"/>
</dbReference>
<dbReference type="InterPro" id="IPR003593">
    <property type="entry name" value="AAA+_ATPase"/>
</dbReference>
<dbReference type="Gene3D" id="3.40.50.300">
    <property type="entry name" value="P-loop containing nucleotide triphosphate hydrolases"/>
    <property type="match status" value="1"/>
</dbReference>
<evidence type="ECO:0000259" key="5">
    <source>
        <dbReference type="PROSITE" id="PS50893"/>
    </source>
</evidence>
<dbReference type="Pfam" id="PF00005">
    <property type="entry name" value="ABC_tran"/>
    <property type="match status" value="1"/>
</dbReference>
<dbReference type="CDD" id="cd03220">
    <property type="entry name" value="ABC_KpsT_Wzt"/>
    <property type="match status" value="1"/>
</dbReference>
<accession>A0A6J4PPH3</accession>
<proteinExistence type="inferred from homology"/>
<evidence type="ECO:0000256" key="3">
    <source>
        <dbReference type="ARBA" id="ARBA00022741"/>
    </source>
</evidence>
<dbReference type="SUPFAM" id="SSF52540">
    <property type="entry name" value="P-loop containing nucleoside triphosphate hydrolases"/>
    <property type="match status" value="1"/>
</dbReference>
<dbReference type="PANTHER" id="PTHR46743">
    <property type="entry name" value="TEICHOIC ACIDS EXPORT ATP-BINDING PROTEIN TAGH"/>
    <property type="match status" value="1"/>
</dbReference>
<gene>
    <name evidence="6" type="ORF">AVDCRST_MAG64-2944</name>
</gene>
<dbReference type="CDD" id="cd10147">
    <property type="entry name" value="Wzt_C-like"/>
    <property type="match status" value="1"/>
</dbReference>
<name>A0A6J4PPH3_9BACT</name>
<dbReference type="InterPro" id="IPR015860">
    <property type="entry name" value="ABC_transpr_TagH-like"/>
</dbReference>
<reference evidence="6" key="1">
    <citation type="submission" date="2020-02" db="EMBL/GenBank/DDBJ databases">
        <authorList>
            <person name="Meier V. D."/>
        </authorList>
    </citation>
    <scope>NUCLEOTIDE SEQUENCE</scope>
    <source>
        <strain evidence="6">AVDCRST_MAG64</strain>
    </source>
</reference>
<dbReference type="GO" id="GO:0016887">
    <property type="term" value="F:ATP hydrolysis activity"/>
    <property type="evidence" value="ECO:0007669"/>
    <property type="project" value="InterPro"/>
</dbReference>
<feature type="domain" description="ABC transporter" evidence="5">
    <location>
        <begin position="44"/>
        <end position="263"/>
    </location>
</feature>
<dbReference type="GO" id="GO:0140359">
    <property type="term" value="F:ABC-type transporter activity"/>
    <property type="evidence" value="ECO:0007669"/>
    <property type="project" value="InterPro"/>
</dbReference>
<evidence type="ECO:0000256" key="1">
    <source>
        <dbReference type="ARBA" id="ARBA00005417"/>
    </source>
</evidence>
<dbReference type="InterPro" id="IPR029439">
    <property type="entry name" value="Wzt_C"/>
</dbReference>
<sequence length="451" mass="48884">MTTPVITVDRLGKAYFLGQAADKHATFRDAVMGAATGAFKNLKRRLSDAGQADDAYWAVRNATFDVNRGEVLGLVGRNGAGKSTLLKMLSRITEPTEGRAVIRGRVASLLEVGTGFHPELTGRENIYLNGAILGMRRTEIARKFDEIVAFSEVEQFLDTPVKRYSSGMYVRLAFAVAAHLDPEVLIVDEVLAVGDATFQKKCLGKMGDVMRQGRTVLFVSHNMDAVTNLCTHVVLVNKGKVSGRLAPSEGIKQYLSLTAEGMDLPLAQKPRTQYKERPPVFTGLEIHTDGGHDRVMEVGGRVRFDIEVSACEDIKAATIGLAIADQRGKRLAFFHSLYHGGLWIRGTSRGRVTLEVPSLPLTPGEYYVELVMADDRGYIDRVERADKLDVVFDDVLGTGKIPSAGQSVVVLPGTWDLGTGVDRAAEHDVPGEVGGVKAPHAGQMNAVPEAV</sequence>
<organism evidence="6">
    <name type="scientific">uncultured Phycisphaerae bacterium</name>
    <dbReference type="NCBI Taxonomy" id="904963"/>
    <lineage>
        <taxon>Bacteria</taxon>
        <taxon>Pseudomonadati</taxon>
        <taxon>Planctomycetota</taxon>
        <taxon>Phycisphaerae</taxon>
        <taxon>environmental samples</taxon>
    </lineage>
</organism>
<dbReference type="InterPro" id="IPR027417">
    <property type="entry name" value="P-loop_NTPase"/>
</dbReference>
<dbReference type="GO" id="GO:0005524">
    <property type="term" value="F:ATP binding"/>
    <property type="evidence" value="ECO:0007669"/>
    <property type="project" value="UniProtKB-KW"/>
</dbReference>
<keyword evidence="2" id="KW-0813">Transport</keyword>
<dbReference type="Gene3D" id="2.70.50.60">
    <property type="entry name" value="abc- transporter (atp binding component) like domain"/>
    <property type="match status" value="1"/>
</dbReference>